<feature type="compositionally biased region" description="Polar residues" evidence="1">
    <location>
        <begin position="83"/>
        <end position="95"/>
    </location>
</feature>
<proteinExistence type="predicted"/>
<dbReference type="Proteomes" id="UP000634136">
    <property type="component" value="Unassembled WGS sequence"/>
</dbReference>
<evidence type="ECO:0000313" key="2">
    <source>
        <dbReference type="EMBL" id="KAF7839119.1"/>
    </source>
</evidence>
<sequence length="121" mass="13895">MGLDETSNSFHTNQSLIGALSPLGFTNTTRSDRLTHLYNKFALYFLNSFQIQSQFLVQNVFRHDFTLLPSDHESHWSIKCSRNPKNNAKRSTQLHTLPCDHESHKSIKSPQTAKHNAKRSI</sequence>
<gene>
    <name evidence="2" type="ORF">G2W53_007601</name>
</gene>
<reference evidence="2" key="1">
    <citation type="submission" date="2020-09" db="EMBL/GenBank/DDBJ databases">
        <title>Genome-Enabled Discovery of Anthraquinone Biosynthesis in Senna tora.</title>
        <authorList>
            <person name="Kang S.-H."/>
            <person name="Pandey R.P."/>
            <person name="Lee C.-M."/>
            <person name="Sim J.-S."/>
            <person name="Jeong J.-T."/>
            <person name="Choi B.-S."/>
            <person name="Jung M."/>
            <person name="Ginzburg D."/>
            <person name="Zhao K."/>
            <person name="Won S.Y."/>
            <person name="Oh T.-J."/>
            <person name="Yu Y."/>
            <person name="Kim N.-H."/>
            <person name="Lee O.R."/>
            <person name="Lee T.-H."/>
            <person name="Bashyal P."/>
            <person name="Kim T.-S."/>
            <person name="Lee W.-H."/>
            <person name="Kawkins C."/>
            <person name="Kim C.-K."/>
            <person name="Kim J.S."/>
            <person name="Ahn B.O."/>
            <person name="Rhee S.Y."/>
            <person name="Sohng J.K."/>
        </authorList>
    </citation>
    <scope>NUCLEOTIDE SEQUENCE</scope>
    <source>
        <tissue evidence="2">Leaf</tissue>
    </source>
</reference>
<comment type="caution">
    <text evidence="2">The sequence shown here is derived from an EMBL/GenBank/DDBJ whole genome shotgun (WGS) entry which is preliminary data.</text>
</comment>
<feature type="region of interest" description="Disordered" evidence="1">
    <location>
        <begin position="79"/>
        <end position="121"/>
    </location>
</feature>
<keyword evidence="3" id="KW-1185">Reference proteome</keyword>
<accession>A0A834X7J9</accession>
<dbReference type="EMBL" id="JAAIUW010000003">
    <property type="protein sequence ID" value="KAF7839119.1"/>
    <property type="molecule type" value="Genomic_DNA"/>
</dbReference>
<dbReference type="AlphaFoldDB" id="A0A834X7J9"/>
<evidence type="ECO:0000313" key="3">
    <source>
        <dbReference type="Proteomes" id="UP000634136"/>
    </source>
</evidence>
<organism evidence="2 3">
    <name type="scientific">Senna tora</name>
    <dbReference type="NCBI Taxonomy" id="362788"/>
    <lineage>
        <taxon>Eukaryota</taxon>
        <taxon>Viridiplantae</taxon>
        <taxon>Streptophyta</taxon>
        <taxon>Embryophyta</taxon>
        <taxon>Tracheophyta</taxon>
        <taxon>Spermatophyta</taxon>
        <taxon>Magnoliopsida</taxon>
        <taxon>eudicotyledons</taxon>
        <taxon>Gunneridae</taxon>
        <taxon>Pentapetalae</taxon>
        <taxon>rosids</taxon>
        <taxon>fabids</taxon>
        <taxon>Fabales</taxon>
        <taxon>Fabaceae</taxon>
        <taxon>Caesalpinioideae</taxon>
        <taxon>Cassia clade</taxon>
        <taxon>Senna</taxon>
    </lineage>
</organism>
<evidence type="ECO:0000256" key="1">
    <source>
        <dbReference type="SAM" id="MobiDB-lite"/>
    </source>
</evidence>
<protein>
    <submittedName>
        <fullName evidence="2">Uncharacterized protein</fullName>
    </submittedName>
</protein>
<name>A0A834X7J9_9FABA</name>